<sequence>MGRISSGLRLTTPSRFSARVFPVQVSTLVSSRPFFVSSFMTAYTPPAPSRSSI</sequence>
<accession>A0A174JKK2</accession>
<evidence type="ECO:0000313" key="1">
    <source>
        <dbReference type="EMBL" id="CUO97680.1"/>
    </source>
</evidence>
<proteinExistence type="predicted"/>
<dbReference type="Proteomes" id="UP000095746">
    <property type="component" value="Unassembled WGS sequence"/>
</dbReference>
<organism evidence="1 2">
    <name type="scientific">Flavonifractor plautii</name>
    <name type="common">Fusobacterium plautii</name>
    <dbReference type="NCBI Taxonomy" id="292800"/>
    <lineage>
        <taxon>Bacteria</taxon>
        <taxon>Bacillati</taxon>
        <taxon>Bacillota</taxon>
        <taxon>Clostridia</taxon>
        <taxon>Eubacteriales</taxon>
        <taxon>Oscillospiraceae</taxon>
        <taxon>Flavonifractor</taxon>
    </lineage>
</organism>
<dbReference type="AlphaFoldDB" id="A0A174JKK2"/>
<reference evidence="1 2" key="1">
    <citation type="submission" date="2015-09" db="EMBL/GenBank/DDBJ databases">
        <authorList>
            <consortium name="Pathogen Informatics"/>
        </authorList>
    </citation>
    <scope>NUCLEOTIDE SEQUENCE [LARGE SCALE GENOMIC DNA]</scope>
    <source>
        <strain evidence="1 2">2789STDY5608854</strain>
    </source>
</reference>
<evidence type="ECO:0000313" key="2">
    <source>
        <dbReference type="Proteomes" id="UP000095746"/>
    </source>
</evidence>
<gene>
    <name evidence="1" type="ORF">ERS852411_02477</name>
</gene>
<protein>
    <submittedName>
        <fullName evidence="1">Uncharacterized protein</fullName>
    </submittedName>
</protein>
<dbReference type="EMBL" id="CYZT01000222">
    <property type="protein sequence ID" value="CUO97680.1"/>
    <property type="molecule type" value="Genomic_DNA"/>
</dbReference>
<name>A0A174JKK2_FLAPL</name>